<feature type="compositionally biased region" description="Polar residues" evidence="1">
    <location>
        <begin position="54"/>
        <end position="64"/>
    </location>
</feature>
<protein>
    <submittedName>
        <fullName evidence="2">Uncharacterized protein</fullName>
    </submittedName>
</protein>
<dbReference type="RefSeq" id="WP_244076947.1">
    <property type="nucleotide sequence ID" value="NZ_AP025581.1"/>
</dbReference>
<evidence type="ECO:0000256" key="1">
    <source>
        <dbReference type="SAM" id="MobiDB-lite"/>
    </source>
</evidence>
<name>A0AA37KPX5_9BACT</name>
<dbReference type="Proteomes" id="UP001055105">
    <property type="component" value="Unassembled WGS sequence"/>
</dbReference>
<dbReference type="AlphaFoldDB" id="A0AA37KPX5"/>
<evidence type="ECO:0000313" key="2">
    <source>
        <dbReference type="EMBL" id="GKI20027.1"/>
    </source>
</evidence>
<evidence type="ECO:0000313" key="3">
    <source>
        <dbReference type="Proteomes" id="UP001055105"/>
    </source>
</evidence>
<dbReference type="EMBL" id="BQOL01000002">
    <property type="protein sequence ID" value="GKI20027.1"/>
    <property type="molecule type" value="Genomic_DNA"/>
</dbReference>
<feature type="compositionally biased region" description="Low complexity" evidence="1">
    <location>
        <begin position="28"/>
        <end position="39"/>
    </location>
</feature>
<feature type="region of interest" description="Disordered" evidence="1">
    <location>
        <begin position="1"/>
        <end position="81"/>
    </location>
</feature>
<sequence>MKQPAYDKEALRENKGGMQVGQPSADPQQTQETTRTQITPDDISDDGPIAPASANGTPSRQQIEQDVVAVNPSVDSMESRG</sequence>
<reference evidence="2" key="1">
    <citation type="submission" date="2022-01" db="EMBL/GenBank/DDBJ databases">
        <title>Novel bile acid biosynthetic pathways are enriched in the microbiome of centenarians.</title>
        <authorList>
            <person name="Sato Y."/>
            <person name="Atarashi K."/>
            <person name="Plichta R.D."/>
            <person name="Arai Y."/>
            <person name="Sasajima S."/>
            <person name="Kearney M.S."/>
            <person name="Suda W."/>
            <person name="Takeshita K."/>
            <person name="Sasaki T."/>
            <person name="Okamoto S."/>
            <person name="Skelly N.A."/>
            <person name="Okamura Y."/>
            <person name="Vlamakis H."/>
            <person name="Li Y."/>
            <person name="Tanoue T."/>
            <person name="Takei H."/>
            <person name="Nittono H."/>
            <person name="Narushima S."/>
            <person name="Irie J."/>
            <person name="Itoh H."/>
            <person name="Moriya K."/>
            <person name="Sugiura Y."/>
            <person name="Suematsu M."/>
            <person name="Moritoki N."/>
            <person name="Shibata S."/>
            <person name="Littman R.D."/>
            <person name="Fischbach A.M."/>
            <person name="Uwamino Y."/>
            <person name="Inoue T."/>
            <person name="Honda A."/>
            <person name="Hattori M."/>
            <person name="Murai T."/>
            <person name="Xavier J.R."/>
            <person name="Hirose N."/>
            <person name="Honda K."/>
        </authorList>
    </citation>
    <scope>NUCLEOTIDE SEQUENCE</scope>
    <source>
        <strain evidence="2">CE91-St16</strain>
    </source>
</reference>
<gene>
    <name evidence="2" type="ORF">CE91St16_29350</name>
</gene>
<feature type="compositionally biased region" description="Basic and acidic residues" evidence="1">
    <location>
        <begin position="1"/>
        <end position="15"/>
    </location>
</feature>
<comment type="caution">
    <text evidence="2">The sequence shown here is derived from an EMBL/GenBank/DDBJ whole genome shotgun (WGS) entry which is preliminary data.</text>
</comment>
<accession>A0AA37KPX5</accession>
<proteinExistence type="predicted"/>
<organism evidence="2 3">
    <name type="scientific">Alistipes finegoldii</name>
    <dbReference type="NCBI Taxonomy" id="214856"/>
    <lineage>
        <taxon>Bacteria</taxon>
        <taxon>Pseudomonadati</taxon>
        <taxon>Bacteroidota</taxon>
        <taxon>Bacteroidia</taxon>
        <taxon>Bacteroidales</taxon>
        <taxon>Rikenellaceae</taxon>
        <taxon>Alistipes</taxon>
    </lineage>
</organism>